<protein>
    <submittedName>
        <fullName evidence="2">Uncharacterized protein</fullName>
    </submittedName>
</protein>
<feature type="compositionally biased region" description="Polar residues" evidence="1">
    <location>
        <begin position="1146"/>
        <end position="1157"/>
    </location>
</feature>
<feature type="region of interest" description="Disordered" evidence="1">
    <location>
        <begin position="1137"/>
        <end position="1166"/>
    </location>
</feature>
<accession>A0A1A8YQ10</accession>
<feature type="region of interest" description="Disordered" evidence="1">
    <location>
        <begin position="257"/>
        <end position="292"/>
    </location>
</feature>
<reference evidence="4" key="2">
    <citation type="submission" date="2016-05" db="EMBL/GenBank/DDBJ databases">
        <authorList>
            <person name="Naeem Raeece"/>
        </authorList>
    </citation>
    <scope>NUCLEOTIDE SEQUENCE [LARGE SCALE GENOMIC DNA]</scope>
</reference>
<dbReference type="Proteomes" id="UP000078555">
    <property type="component" value="Unassembled WGS sequence"/>
</dbReference>
<keyword evidence="5" id="KW-1185">Reference proteome</keyword>
<reference evidence="5" key="3">
    <citation type="submission" date="2016-05" db="EMBL/GenBank/DDBJ databases">
        <authorList>
            <person name="Naeem R."/>
        </authorList>
    </citation>
    <scope>NUCLEOTIDE SEQUENCE [LARGE SCALE GENOMIC DNA]</scope>
</reference>
<proteinExistence type="predicted"/>
<reference evidence="2" key="1">
    <citation type="submission" date="2016-05" db="EMBL/GenBank/DDBJ databases">
        <authorList>
            <person name="Lavstsen T."/>
            <person name="Jespersen J.S."/>
        </authorList>
    </citation>
    <scope>NUCLEOTIDE SEQUENCE [LARGE SCALE GENOMIC DNA]</scope>
</reference>
<evidence type="ECO:0000313" key="2">
    <source>
        <dbReference type="EMBL" id="SBT33515.1"/>
    </source>
</evidence>
<dbReference type="Proteomes" id="UP000078550">
    <property type="component" value="Unassembled WGS sequence"/>
</dbReference>
<evidence type="ECO:0000313" key="5">
    <source>
        <dbReference type="Proteomes" id="UP000078555"/>
    </source>
</evidence>
<gene>
    <name evidence="2" type="ORF">POVWA1_017570</name>
    <name evidence="3" type="ORF">POVWA2_017450</name>
</gene>
<organism evidence="2 5">
    <name type="scientific">Plasmodium ovale wallikeri</name>
    <dbReference type="NCBI Taxonomy" id="864142"/>
    <lineage>
        <taxon>Eukaryota</taxon>
        <taxon>Sar</taxon>
        <taxon>Alveolata</taxon>
        <taxon>Apicomplexa</taxon>
        <taxon>Aconoidasida</taxon>
        <taxon>Haemosporida</taxon>
        <taxon>Plasmodiidae</taxon>
        <taxon>Plasmodium</taxon>
        <taxon>Plasmodium (Plasmodium)</taxon>
    </lineage>
</organism>
<evidence type="ECO:0000313" key="3">
    <source>
        <dbReference type="EMBL" id="SBT33953.1"/>
    </source>
</evidence>
<sequence length="1524" mass="177931">MMFNDSGEKNEEFVNTNGMPLLEDCNNPEDLHKDEKEDDRREVKNVCNFLDEMQEEINVFPKIIENVNFYLNNLKKENKYYDFLFSNTPFFEKHDLSNDYIFFKKSIETINSLDIIQLCLSFHFNNKSLFSTLLSSYNEINLIEANKIYHVLFELTNVLINGYDMYMDGGEISSEFLDTLILNYELKYISCEQINKIYRHINEDKGNYMIMLRALLDFCLNLIDIIHASVVSNPKEEVSYWEDVIIVKRDTYASALRDRGDSDNCSGSNVEDEDDSGHRGSSACSADDDSRNDKEASLVEENSLLINNVHYTEERRNKAYKEFFENCFSVEKASYGENDRGMLESDECKITKCIFVCYFEDSVVLVQNSSKKKENTNVEDKERKKNEKKKFAHKVKRTCINLNFLKIVMCTLLKSMKLSQCLNEDMYKRLSNIFSQMLGDVLKSFYEQKGVIFLDIFFTDILKTTHAMVLYYNENIERTPKQTMLFYRCFNNIIDLICKFLHNEKLFYKIVHDKDVDITYMRTEKYLHSYDQTYYMLFRLFYALVEKTNRVNNDLFLFFCCVVFFEQGEKGKDHINNRDRANVKNINASTLCLNILFLKSCKEEVKEKNLNRIITIFLFLEKKVKRYFSFFKYIFCFLWEQIKRGNVGMSGITLGEENSTKRNFPSEFQLLLKKIEYAILDMFVKYTKLLIMYRYYFSAKLADVGREKVPFSDEFHLYINSLEKILFSIFPNTPNGIITKLEEYLTDTSKMCKPRFTEREEFFEFNKVLYNLDGETNGWVNVLHGDPFLGDRKREGSDEAEEKANASTFTPPKRCIDRVSDPNGMSGDSLPHDMVILNILGIIYANIMEDIAHSNYKFVYYKTCVVHYEFVKKLQCVLINEAKGARGGSTDRNKSHSWNSVIEMTEGEDCNTGEEKKSHLGCYFRFPYVLLSSIIISQLKCFMNTTLSSYKICTVAIDFLFYISSSTNPFFFYISKKVWQYLGHGMNKIEDPLPLFALTNIIFCLISDKKKGLSVRGDGWLLQNRTNGCSAGCIGGCIGGCSEGHSEGHSEVRSEGRSEGRSKEYLLYAFLKNQVIINDKGKNYLFFLRSFLRNIHSEEMVIQFMRSFFLKFHENLQYTLNILLKFLNAYERGVEREEKGAKPSSEGENMSQCTGDPSNRLEGEEENYENMVEENKIISLFVYFDVVKMLPKRFLNCVTDLNLMNEIQNMFHFFIYANNEFGLLQKRYEKYRYRKLCQKINSTNGPCYYSRPKLYFPLVISSLISHCLFFVLKNATFTLQKRLIVQFYENFFSNKYLYTVCNNYVYTKVLSESLVVLLYLGGCKKGGNSNVENCQEEDKHTTDDIVSEEVMCNGKTDAHLSTLSCLYKVYVIFLEEYAPIFLSSMVMLMKNNIVLPNESTCSHFYDDICADLKKDEKYSPPFKHLMLSMLTSFFDQKGATSTITYSSANGEEAENEKLVKQVRGNFLQTFFRNSFSSELLSMVYLKNEISKFFQQNCKKYSLCKQDQDKLANLLLANLYDWAGV</sequence>
<dbReference type="EMBL" id="FLRD01000057">
    <property type="protein sequence ID" value="SBT33515.1"/>
    <property type="molecule type" value="Genomic_DNA"/>
</dbReference>
<name>A0A1A8YQ10_PLAOA</name>
<evidence type="ECO:0000256" key="1">
    <source>
        <dbReference type="SAM" id="MobiDB-lite"/>
    </source>
</evidence>
<evidence type="ECO:0000313" key="4">
    <source>
        <dbReference type="Proteomes" id="UP000078550"/>
    </source>
</evidence>
<dbReference type="EMBL" id="FLRE01000068">
    <property type="protein sequence ID" value="SBT33953.1"/>
    <property type="molecule type" value="Genomic_DNA"/>
</dbReference>